<keyword evidence="1" id="KW-0732">Signal</keyword>
<gene>
    <name evidence="3" type="ORF">GGQ86_000936</name>
    <name evidence="2" type="ORF">XFLAVUS301_14340</name>
</gene>
<evidence type="ECO:0000313" key="2">
    <source>
        <dbReference type="EMBL" id="GLI21760.1"/>
    </source>
</evidence>
<dbReference type="EMBL" id="BSDO01000002">
    <property type="protein sequence ID" value="GLI21760.1"/>
    <property type="molecule type" value="Genomic_DNA"/>
</dbReference>
<evidence type="ECO:0000313" key="3">
    <source>
        <dbReference type="EMBL" id="MDR6332489.1"/>
    </source>
</evidence>
<comment type="caution">
    <text evidence="2">The sequence shown here is derived from an EMBL/GenBank/DDBJ whole genome shotgun (WGS) entry which is preliminary data.</text>
</comment>
<dbReference type="GeneID" id="95762228"/>
<protein>
    <recommendedName>
        <fullName evidence="6">DUF2380 domain-containing protein</fullName>
    </recommendedName>
</protein>
<organism evidence="2 4">
    <name type="scientific">Xanthobacter flavus</name>
    <dbReference type="NCBI Taxonomy" id="281"/>
    <lineage>
        <taxon>Bacteria</taxon>
        <taxon>Pseudomonadati</taxon>
        <taxon>Pseudomonadota</taxon>
        <taxon>Alphaproteobacteria</taxon>
        <taxon>Hyphomicrobiales</taxon>
        <taxon>Xanthobacteraceae</taxon>
        <taxon>Xanthobacter</taxon>
    </lineage>
</organism>
<reference evidence="2" key="1">
    <citation type="submission" date="2022-12" db="EMBL/GenBank/DDBJ databases">
        <title>Reference genome sequencing for broad-spectrum identification of bacterial and archaeal isolates by mass spectrometry.</title>
        <authorList>
            <person name="Sekiguchi Y."/>
            <person name="Tourlousse D.M."/>
        </authorList>
    </citation>
    <scope>NUCLEOTIDE SEQUENCE</scope>
    <source>
        <strain evidence="2">301</strain>
    </source>
</reference>
<sequence length="174" mass="18667">MPCQTAPKRLRYVIALLLGLATPAGAAENAPTRVAVFAFELDDFSGGAGVAGDAASDRRHLDEATEEARRLVAANSRYALVDVAPAAGEEVRTRTLYRCHGCDAEVARVLGADLSLVGVVTRISRTEFTLRIELRDARTGELVMLRSSGLRMGADYAWSRGARSVVRQASAEPH</sequence>
<evidence type="ECO:0008006" key="6">
    <source>
        <dbReference type="Google" id="ProtNLM"/>
    </source>
</evidence>
<dbReference type="InterPro" id="IPR021698">
    <property type="entry name" value="DUF3280"/>
</dbReference>
<evidence type="ECO:0000313" key="4">
    <source>
        <dbReference type="Proteomes" id="UP001144397"/>
    </source>
</evidence>
<feature type="chain" id="PRO_5040958258" description="DUF2380 domain-containing protein" evidence="1">
    <location>
        <begin position="27"/>
        <end position="174"/>
    </location>
</feature>
<feature type="signal peptide" evidence="1">
    <location>
        <begin position="1"/>
        <end position="26"/>
    </location>
</feature>
<dbReference type="EMBL" id="JAVDPY010000001">
    <property type="protein sequence ID" value="MDR6332489.1"/>
    <property type="molecule type" value="Genomic_DNA"/>
</dbReference>
<evidence type="ECO:0000256" key="1">
    <source>
        <dbReference type="SAM" id="SignalP"/>
    </source>
</evidence>
<dbReference type="Proteomes" id="UP001144397">
    <property type="component" value="Unassembled WGS sequence"/>
</dbReference>
<keyword evidence="5" id="KW-1185">Reference proteome</keyword>
<dbReference type="AlphaFoldDB" id="A0A9W6CJY3"/>
<reference evidence="3 5" key="2">
    <citation type="submission" date="2023-07" db="EMBL/GenBank/DDBJ databases">
        <title>Genomic Encyclopedia of Type Strains, Phase IV (KMG-IV): sequencing the most valuable type-strain genomes for metagenomic binning, comparative biology and taxonomic classification.</title>
        <authorList>
            <person name="Goeker M."/>
        </authorList>
    </citation>
    <scope>NUCLEOTIDE SEQUENCE [LARGE SCALE GENOMIC DNA]</scope>
    <source>
        <strain evidence="3 5">DSM 338</strain>
    </source>
</reference>
<proteinExistence type="predicted"/>
<dbReference type="RefSeq" id="WP_281806622.1">
    <property type="nucleotide sequence ID" value="NZ_BSDO01000002.1"/>
</dbReference>
<evidence type="ECO:0000313" key="5">
    <source>
        <dbReference type="Proteomes" id="UP001245370"/>
    </source>
</evidence>
<accession>A0A9W6CJY3</accession>
<name>A0A9W6CJY3_XANFL</name>
<dbReference type="Proteomes" id="UP001245370">
    <property type="component" value="Unassembled WGS sequence"/>
</dbReference>
<dbReference type="Pfam" id="PF11684">
    <property type="entry name" value="DUF3280"/>
    <property type="match status" value="1"/>
</dbReference>